<dbReference type="NCBIfam" id="TIGR01297">
    <property type="entry name" value="CDF"/>
    <property type="match status" value="1"/>
</dbReference>
<feature type="transmembrane region" description="Helical" evidence="10">
    <location>
        <begin position="151"/>
        <end position="172"/>
    </location>
</feature>
<evidence type="ECO:0000256" key="2">
    <source>
        <dbReference type="ARBA" id="ARBA00008873"/>
    </source>
</evidence>
<evidence type="ECO:0000259" key="12">
    <source>
        <dbReference type="Pfam" id="PF16916"/>
    </source>
</evidence>
<dbReference type="InterPro" id="IPR027470">
    <property type="entry name" value="Cation_efflux_CTD"/>
</dbReference>
<dbReference type="InterPro" id="IPR027469">
    <property type="entry name" value="Cation_efflux_TMD_sf"/>
</dbReference>
<evidence type="ECO:0000256" key="1">
    <source>
        <dbReference type="ARBA" id="ARBA00004141"/>
    </source>
</evidence>
<accession>A0A547P9J2</accession>
<evidence type="ECO:0000256" key="3">
    <source>
        <dbReference type="ARBA" id="ARBA00022448"/>
    </source>
</evidence>
<feature type="transmembrane region" description="Helical" evidence="10">
    <location>
        <begin position="215"/>
        <end position="232"/>
    </location>
</feature>
<protein>
    <submittedName>
        <fullName evidence="13">Cation transporter</fullName>
    </submittedName>
</protein>
<feature type="transmembrane region" description="Helical" evidence="10">
    <location>
        <begin position="112"/>
        <end position="136"/>
    </location>
</feature>
<keyword evidence="7" id="KW-0406">Ion transport</keyword>
<comment type="caution">
    <text evidence="13">The sequence shown here is derived from an EMBL/GenBank/DDBJ whole genome shotgun (WGS) entry which is preliminary data.</text>
</comment>
<dbReference type="InterPro" id="IPR002524">
    <property type="entry name" value="Cation_efflux"/>
</dbReference>
<organism evidence="13 14">
    <name type="scientific">Erythrobacter insulae</name>
    <dbReference type="NCBI Taxonomy" id="2584124"/>
    <lineage>
        <taxon>Bacteria</taxon>
        <taxon>Pseudomonadati</taxon>
        <taxon>Pseudomonadota</taxon>
        <taxon>Alphaproteobacteria</taxon>
        <taxon>Sphingomonadales</taxon>
        <taxon>Erythrobacteraceae</taxon>
        <taxon>Erythrobacter/Porphyrobacter group</taxon>
        <taxon>Erythrobacter</taxon>
    </lineage>
</organism>
<feature type="domain" description="Cation efflux protein transmembrane" evidence="11">
    <location>
        <begin position="51"/>
        <end position="237"/>
    </location>
</feature>
<dbReference type="PANTHER" id="PTHR11562">
    <property type="entry name" value="CATION EFFLUX PROTEIN/ ZINC TRANSPORTER"/>
    <property type="match status" value="1"/>
</dbReference>
<dbReference type="SUPFAM" id="SSF160240">
    <property type="entry name" value="Cation efflux protein cytoplasmic domain-like"/>
    <property type="match status" value="1"/>
</dbReference>
<comment type="subcellular location">
    <subcellularLocation>
        <location evidence="1">Membrane</location>
        <topology evidence="1">Multi-pass membrane protein</topology>
    </subcellularLocation>
</comment>
<dbReference type="InterPro" id="IPR058533">
    <property type="entry name" value="Cation_efflux_TM"/>
</dbReference>
<dbReference type="OrthoDB" id="9809646at2"/>
<feature type="transmembrane region" description="Helical" evidence="10">
    <location>
        <begin position="184"/>
        <end position="209"/>
    </location>
</feature>
<dbReference type="RefSeq" id="WP_142787075.1">
    <property type="nucleotide sequence ID" value="NZ_VHJK01000001.1"/>
</dbReference>
<dbReference type="GO" id="GO:0005886">
    <property type="term" value="C:plasma membrane"/>
    <property type="evidence" value="ECO:0007669"/>
    <property type="project" value="TreeGrafter"/>
</dbReference>
<proteinExistence type="inferred from homology"/>
<dbReference type="InterPro" id="IPR036837">
    <property type="entry name" value="Cation_efflux_CTD_sf"/>
</dbReference>
<feature type="compositionally biased region" description="Basic and acidic residues" evidence="9">
    <location>
        <begin position="22"/>
        <end position="32"/>
    </location>
</feature>
<dbReference type="Pfam" id="PF16916">
    <property type="entry name" value="ZT_dimer"/>
    <property type="match status" value="1"/>
</dbReference>
<keyword evidence="6 10" id="KW-1133">Transmembrane helix</keyword>
<reference evidence="13 14" key="1">
    <citation type="submission" date="2019-06" db="EMBL/GenBank/DDBJ databases">
        <title>Erythrobacter insulae sp. nov., isolated from a tidal flat.</title>
        <authorList>
            <person name="Yoon J.-H."/>
        </authorList>
    </citation>
    <scope>NUCLEOTIDE SEQUENCE [LARGE SCALE GENOMIC DNA]</scope>
    <source>
        <strain evidence="13 14">JBTF-M21</strain>
    </source>
</reference>
<evidence type="ECO:0000256" key="6">
    <source>
        <dbReference type="ARBA" id="ARBA00022989"/>
    </source>
</evidence>
<gene>
    <name evidence="13" type="ORF">FGU71_02305</name>
</gene>
<evidence type="ECO:0000313" key="13">
    <source>
        <dbReference type="EMBL" id="TRD10813.1"/>
    </source>
</evidence>
<sequence length="332" mass="35089">MGHGHAHHHAQNDHAHHGHAPGRGDGDTDCHGLHNHHGHHHSPADFGNAFLIGVILNSVFVVVEAVFGFLYGSMALVADAGHNLSDVMALLLAWGASIAAKRPPSERYTYGFKSSTILAALGNALLLAIAVGAILFETFHRLFEPTEPQGMVMVIVAGIGVAINAFTAFLFMRGQEDLNIRGAYLHMAADALVSVGVVAAGLAIIFTGLWWIDPMVSFAIVAMIAWGTWGLAKDSLKMGLLAVPARIDVAEVRGHLAGLEGVTTVHDLHIWPMSTTETALTAHLVMPGAPCSDEFLHEIAHSLEDRFGIGHATIQVERGTDGAGALNCGTGC</sequence>
<evidence type="ECO:0000256" key="9">
    <source>
        <dbReference type="SAM" id="MobiDB-lite"/>
    </source>
</evidence>
<evidence type="ECO:0000256" key="5">
    <source>
        <dbReference type="ARBA" id="ARBA00022906"/>
    </source>
</evidence>
<feature type="region of interest" description="Disordered" evidence="9">
    <location>
        <begin position="1"/>
        <end position="38"/>
    </location>
</feature>
<dbReference type="GO" id="GO:0005385">
    <property type="term" value="F:zinc ion transmembrane transporter activity"/>
    <property type="evidence" value="ECO:0007669"/>
    <property type="project" value="TreeGrafter"/>
</dbReference>
<feature type="domain" description="Cation efflux protein cytoplasmic" evidence="12">
    <location>
        <begin position="245"/>
        <end position="317"/>
    </location>
</feature>
<dbReference type="InterPro" id="IPR050681">
    <property type="entry name" value="CDF/SLC30A"/>
</dbReference>
<evidence type="ECO:0000256" key="4">
    <source>
        <dbReference type="ARBA" id="ARBA00022692"/>
    </source>
</evidence>
<dbReference type="Proteomes" id="UP000316343">
    <property type="component" value="Unassembled WGS sequence"/>
</dbReference>
<dbReference type="Gene3D" id="1.20.1510.10">
    <property type="entry name" value="Cation efflux protein transmembrane domain"/>
    <property type="match status" value="1"/>
</dbReference>
<keyword evidence="4 10" id="KW-0812">Transmembrane</keyword>
<keyword evidence="5" id="KW-0862">Zinc</keyword>
<evidence type="ECO:0000313" key="14">
    <source>
        <dbReference type="Proteomes" id="UP000316343"/>
    </source>
</evidence>
<evidence type="ECO:0000259" key="11">
    <source>
        <dbReference type="Pfam" id="PF01545"/>
    </source>
</evidence>
<dbReference type="AlphaFoldDB" id="A0A547P9J2"/>
<dbReference type="SUPFAM" id="SSF161111">
    <property type="entry name" value="Cation efflux protein transmembrane domain-like"/>
    <property type="match status" value="1"/>
</dbReference>
<evidence type="ECO:0000256" key="7">
    <source>
        <dbReference type="ARBA" id="ARBA00023065"/>
    </source>
</evidence>
<keyword evidence="8 10" id="KW-0472">Membrane</keyword>
<keyword evidence="5" id="KW-0864">Zinc transport</keyword>
<evidence type="ECO:0000256" key="8">
    <source>
        <dbReference type="ARBA" id="ARBA00023136"/>
    </source>
</evidence>
<keyword evidence="14" id="KW-1185">Reference proteome</keyword>
<dbReference type="PANTHER" id="PTHR11562:SF17">
    <property type="entry name" value="RE54080P-RELATED"/>
    <property type="match status" value="1"/>
</dbReference>
<keyword evidence="3" id="KW-0813">Transport</keyword>
<evidence type="ECO:0000256" key="10">
    <source>
        <dbReference type="SAM" id="Phobius"/>
    </source>
</evidence>
<name>A0A547P9J2_9SPHN</name>
<dbReference type="EMBL" id="VHJK01000001">
    <property type="protein sequence ID" value="TRD10813.1"/>
    <property type="molecule type" value="Genomic_DNA"/>
</dbReference>
<comment type="similarity">
    <text evidence="2">Belongs to the cation diffusion facilitator (CDF) transporter (TC 2.A.4) family. SLC30A subfamily.</text>
</comment>
<feature type="transmembrane region" description="Helical" evidence="10">
    <location>
        <begin position="49"/>
        <end position="71"/>
    </location>
</feature>
<dbReference type="Pfam" id="PF01545">
    <property type="entry name" value="Cation_efflux"/>
    <property type="match status" value="1"/>
</dbReference>